<evidence type="ECO:0000256" key="1">
    <source>
        <dbReference type="SAM" id="MobiDB-lite"/>
    </source>
</evidence>
<feature type="compositionally biased region" description="Basic and acidic residues" evidence="1">
    <location>
        <begin position="293"/>
        <end position="308"/>
    </location>
</feature>
<feature type="compositionally biased region" description="Basic and acidic residues" evidence="1">
    <location>
        <begin position="1"/>
        <end position="12"/>
    </location>
</feature>
<feature type="region of interest" description="Disordered" evidence="1">
    <location>
        <begin position="293"/>
        <end position="313"/>
    </location>
</feature>
<evidence type="ECO:0000313" key="2">
    <source>
        <dbReference type="EMBL" id="KAL3816431.1"/>
    </source>
</evidence>
<keyword evidence="3" id="KW-1185">Reference proteome</keyword>
<sequence>MLSWRRARDPVKTRRRRRRRRRREERGNGDDEEEEEGEDIDDAETESAVVVEDSSDDHEKHVEDVKDEDDDNSSLAERCDKFMIPWIGCIQEHRNAYTLISNAFYRDDMIDPLESTIRDDKRVPFPITTTGKEFDVDEINDIVQGYVVAKFQGVEIDLGNWKEHVDADYDDDADGNGKDVDAYVAPPTSGTAEPHLINAFARFRLVDPNNGRRPIEVAYIKDQNGTLLGFDSFTKAKEREGEGGESHHRDDVAASGHHETGTLSSKDGECTFHIIPGETTSIVAYAIYRGAARDEDGNGSEGGDREDVLYYTPEIPLPNGGVANLNKLK</sequence>
<feature type="compositionally biased region" description="Basic residues" evidence="1">
    <location>
        <begin position="13"/>
        <end position="23"/>
    </location>
</feature>
<protein>
    <submittedName>
        <fullName evidence="2">Uncharacterized protein</fullName>
    </submittedName>
</protein>
<evidence type="ECO:0000313" key="3">
    <source>
        <dbReference type="Proteomes" id="UP001530377"/>
    </source>
</evidence>
<gene>
    <name evidence="2" type="ORF">ACHAXA_007367</name>
</gene>
<feature type="region of interest" description="Disordered" evidence="1">
    <location>
        <begin position="1"/>
        <end position="73"/>
    </location>
</feature>
<accession>A0ABD3RW68</accession>
<feature type="compositionally biased region" description="Acidic residues" evidence="1">
    <location>
        <begin position="30"/>
        <end position="45"/>
    </location>
</feature>
<name>A0ABD3RW68_9STRA</name>
<reference evidence="2 3" key="1">
    <citation type="submission" date="2024-10" db="EMBL/GenBank/DDBJ databases">
        <title>Updated reference genomes for cyclostephanoid diatoms.</title>
        <authorList>
            <person name="Roberts W.R."/>
            <person name="Alverson A.J."/>
        </authorList>
    </citation>
    <scope>NUCLEOTIDE SEQUENCE [LARGE SCALE GENOMIC DNA]</scope>
    <source>
        <strain evidence="2 3">AJA228-03</strain>
    </source>
</reference>
<dbReference type="Proteomes" id="UP001530377">
    <property type="component" value="Unassembled WGS sequence"/>
</dbReference>
<proteinExistence type="predicted"/>
<dbReference type="EMBL" id="JALLPB020000150">
    <property type="protein sequence ID" value="KAL3816431.1"/>
    <property type="molecule type" value="Genomic_DNA"/>
</dbReference>
<organism evidence="2 3">
    <name type="scientific">Cyclostephanos tholiformis</name>
    <dbReference type="NCBI Taxonomy" id="382380"/>
    <lineage>
        <taxon>Eukaryota</taxon>
        <taxon>Sar</taxon>
        <taxon>Stramenopiles</taxon>
        <taxon>Ochrophyta</taxon>
        <taxon>Bacillariophyta</taxon>
        <taxon>Coscinodiscophyceae</taxon>
        <taxon>Thalassiosirophycidae</taxon>
        <taxon>Stephanodiscales</taxon>
        <taxon>Stephanodiscaceae</taxon>
        <taxon>Cyclostephanos</taxon>
    </lineage>
</organism>
<feature type="region of interest" description="Disordered" evidence="1">
    <location>
        <begin position="237"/>
        <end position="268"/>
    </location>
</feature>
<comment type="caution">
    <text evidence="2">The sequence shown here is derived from an EMBL/GenBank/DDBJ whole genome shotgun (WGS) entry which is preliminary data.</text>
</comment>
<dbReference type="AlphaFoldDB" id="A0ABD3RW68"/>